<organism evidence="2 3">
    <name type="scientific">Gordonia lacunae</name>
    <dbReference type="NCBI Taxonomy" id="417102"/>
    <lineage>
        <taxon>Bacteria</taxon>
        <taxon>Bacillati</taxon>
        <taxon>Actinomycetota</taxon>
        <taxon>Actinomycetes</taxon>
        <taxon>Mycobacteriales</taxon>
        <taxon>Gordoniaceae</taxon>
        <taxon>Gordonia</taxon>
    </lineage>
</organism>
<evidence type="ECO:0000313" key="3">
    <source>
        <dbReference type="Proteomes" id="UP000194632"/>
    </source>
</evidence>
<feature type="region of interest" description="Disordered" evidence="1">
    <location>
        <begin position="42"/>
        <end position="68"/>
    </location>
</feature>
<evidence type="ECO:0000256" key="1">
    <source>
        <dbReference type="SAM" id="MobiDB-lite"/>
    </source>
</evidence>
<reference evidence="2 3" key="1">
    <citation type="submission" date="2017-05" db="EMBL/GenBank/DDBJ databases">
        <title>Biotechnological potential of actinobacteria isolated from South African environments.</title>
        <authorList>
            <person name="Le Roes-Hill M."/>
            <person name="Prins A."/>
            <person name="Durrell K.A."/>
        </authorList>
    </citation>
    <scope>NUCLEOTIDE SEQUENCE [LARGE SCALE GENOMIC DNA]</scope>
    <source>
        <strain evidence="2">BS2</strain>
    </source>
</reference>
<proteinExistence type="predicted"/>
<dbReference type="EMBL" id="NGFO01000009">
    <property type="protein sequence ID" value="OUC79031.1"/>
    <property type="molecule type" value="Genomic_DNA"/>
</dbReference>
<gene>
    <name evidence="2" type="ORF">CA982_09910</name>
</gene>
<keyword evidence="3" id="KW-1185">Reference proteome</keyword>
<name>A0A243QB85_9ACTN</name>
<evidence type="ECO:0000313" key="2">
    <source>
        <dbReference type="EMBL" id="OUC79031.1"/>
    </source>
</evidence>
<sequence>MRGVGPPEGCGGRRSCGTVSTSSQTIALVHELADARTQVQNHAASEVARPGPEVAAHTPGTAAAEATGTVTTAATETAATDATKTATTDGVD</sequence>
<feature type="compositionally biased region" description="Low complexity" evidence="1">
    <location>
        <begin position="53"/>
        <end position="68"/>
    </location>
</feature>
<dbReference type="AlphaFoldDB" id="A0A243QB85"/>
<feature type="region of interest" description="Disordered" evidence="1">
    <location>
        <begin position="1"/>
        <end position="21"/>
    </location>
</feature>
<feature type="compositionally biased region" description="Gly residues" evidence="1">
    <location>
        <begin position="1"/>
        <end position="14"/>
    </location>
</feature>
<accession>A0A243QB85</accession>
<dbReference type="Proteomes" id="UP000194632">
    <property type="component" value="Unassembled WGS sequence"/>
</dbReference>
<protein>
    <submittedName>
        <fullName evidence="2">Uncharacterized protein</fullName>
    </submittedName>
</protein>
<dbReference type="STRING" id="417102.CA982_09910"/>
<comment type="caution">
    <text evidence="2">The sequence shown here is derived from an EMBL/GenBank/DDBJ whole genome shotgun (WGS) entry which is preliminary data.</text>
</comment>